<proteinExistence type="predicted"/>
<sequence>MKRKQIVPKRNPFVCLVLRKTGAGSHRKSNKALRRLAKQEGYGSTGESNRLLTDRF</sequence>
<feature type="compositionally biased region" description="Basic residues" evidence="1">
    <location>
        <begin position="25"/>
        <end position="36"/>
    </location>
</feature>
<evidence type="ECO:0000256" key="1">
    <source>
        <dbReference type="SAM" id="MobiDB-lite"/>
    </source>
</evidence>
<evidence type="ECO:0000313" key="2">
    <source>
        <dbReference type="EMBL" id="CAB4124563.1"/>
    </source>
</evidence>
<gene>
    <name evidence="2" type="ORF">UFOVP58_10</name>
</gene>
<name>A0A6J5KU47_9CAUD</name>
<reference evidence="2" key="1">
    <citation type="submission" date="2020-04" db="EMBL/GenBank/DDBJ databases">
        <authorList>
            <person name="Chiriac C."/>
            <person name="Salcher M."/>
            <person name="Ghai R."/>
            <person name="Kavagutti S V."/>
        </authorList>
    </citation>
    <scope>NUCLEOTIDE SEQUENCE</scope>
</reference>
<accession>A0A6J5KU47</accession>
<dbReference type="EMBL" id="LR796186">
    <property type="protein sequence ID" value="CAB4124563.1"/>
    <property type="molecule type" value="Genomic_DNA"/>
</dbReference>
<feature type="region of interest" description="Disordered" evidence="1">
    <location>
        <begin position="23"/>
        <end position="56"/>
    </location>
</feature>
<organism evidence="2">
    <name type="scientific">uncultured Caudovirales phage</name>
    <dbReference type="NCBI Taxonomy" id="2100421"/>
    <lineage>
        <taxon>Viruses</taxon>
        <taxon>Duplodnaviria</taxon>
        <taxon>Heunggongvirae</taxon>
        <taxon>Uroviricota</taxon>
        <taxon>Caudoviricetes</taxon>
        <taxon>Peduoviridae</taxon>
        <taxon>Maltschvirus</taxon>
        <taxon>Maltschvirus maltsch</taxon>
    </lineage>
</organism>
<feature type="compositionally biased region" description="Polar residues" evidence="1">
    <location>
        <begin position="45"/>
        <end position="56"/>
    </location>
</feature>
<protein>
    <submittedName>
        <fullName evidence="2">Uncharacterized protein</fullName>
    </submittedName>
</protein>